<dbReference type="Pfam" id="PF01695">
    <property type="entry name" value="IstB_IS21"/>
    <property type="match status" value="1"/>
</dbReference>
<feature type="domain" description="AAA+ ATPase" evidence="4">
    <location>
        <begin position="101"/>
        <end position="234"/>
    </location>
</feature>
<proteinExistence type="inferred from homology"/>
<evidence type="ECO:0000256" key="2">
    <source>
        <dbReference type="ARBA" id="ARBA00022741"/>
    </source>
</evidence>
<dbReference type="GO" id="GO:0006260">
    <property type="term" value="P:DNA replication"/>
    <property type="evidence" value="ECO:0007669"/>
    <property type="project" value="TreeGrafter"/>
</dbReference>
<organism evidence="5 6">
    <name type="scientific">Rhizorhabdus wittichii (strain DSM 6014 / CCUG 31198 / JCM 15750 / NBRC 105917 / EY 4224 / RW1)</name>
    <name type="common">Sphingomonas wittichii</name>
    <dbReference type="NCBI Taxonomy" id="392499"/>
    <lineage>
        <taxon>Bacteria</taxon>
        <taxon>Pseudomonadati</taxon>
        <taxon>Pseudomonadota</taxon>
        <taxon>Alphaproteobacteria</taxon>
        <taxon>Sphingomonadales</taxon>
        <taxon>Sphingomonadaceae</taxon>
        <taxon>Rhizorhabdus</taxon>
    </lineage>
</organism>
<dbReference type="InterPro" id="IPR028350">
    <property type="entry name" value="DNAC/IstB-like"/>
</dbReference>
<keyword evidence="2" id="KW-0547">Nucleotide-binding</keyword>
<dbReference type="InterPro" id="IPR002611">
    <property type="entry name" value="IstB_ATP-bd"/>
</dbReference>
<evidence type="ECO:0000259" key="4">
    <source>
        <dbReference type="SMART" id="SM00382"/>
    </source>
</evidence>
<name>A0A9J9HGS1_RHIWR</name>
<protein>
    <submittedName>
        <fullName evidence="5">IstB domain protein ATP-binding protein</fullName>
    </submittedName>
</protein>
<dbReference type="EMBL" id="CP000701">
    <property type="protein sequence ID" value="ABQ71535.1"/>
    <property type="molecule type" value="Genomic_DNA"/>
</dbReference>
<dbReference type="Gene3D" id="3.40.50.300">
    <property type="entry name" value="P-loop containing nucleotide triphosphate hydrolases"/>
    <property type="match status" value="1"/>
</dbReference>
<dbReference type="AlphaFoldDB" id="A0A9J9HGS1"/>
<evidence type="ECO:0000256" key="1">
    <source>
        <dbReference type="ARBA" id="ARBA00008059"/>
    </source>
</evidence>
<dbReference type="SMART" id="SM00382">
    <property type="entry name" value="AAA"/>
    <property type="match status" value="1"/>
</dbReference>
<geneLocation type="plasmid" evidence="5 6">
    <name>pSWIT02</name>
</geneLocation>
<dbReference type="NCBIfam" id="NF038214">
    <property type="entry name" value="IS21_help_AAA"/>
    <property type="match status" value="1"/>
</dbReference>
<dbReference type="SUPFAM" id="SSF52540">
    <property type="entry name" value="P-loop containing nucleoside triphosphate hydrolases"/>
    <property type="match status" value="1"/>
</dbReference>
<evidence type="ECO:0000256" key="3">
    <source>
        <dbReference type="ARBA" id="ARBA00022840"/>
    </source>
</evidence>
<reference evidence="5 6" key="1">
    <citation type="journal article" date="2010" name="J. Bacteriol.">
        <title>Genome sequence of the dioxin-mineralizing bacterium Sphingomonas wittichii RW1.</title>
        <authorList>
            <person name="Miller T.R."/>
            <person name="Delcher A.L."/>
            <person name="Salzberg S.L."/>
            <person name="Saunders E."/>
            <person name="Detter J.C."/>
            <person name="Halden R.U."/>
        </authorList>
    </citation>
    <scope>NUCLEOTIDE SEQUENCE [LARGE SCALE GENOMIC DNA]</scope>
    <source>
        <strain evidence="6">DSM 6014 / CCUG 31198 / JCM 15750 / NBRC 105917 / EY 4224 / RW1</strain>
    </source>
</reference>
<accession>A0A9J9HGS1</accession>
<dbReference type="PANTHER" id="PTHR30050:SF4">
    <property type="entry name" value="ATP-BINDING PROTEIN RV3427C IN INSERTION SEQUENCE-RELATED"/>
    <property type="match status" value="1"/>
</dbReference>
<keyword evidence="5" id="KW-0614">Plasmid</keyword>
<evidence type="ECO:0000313" key="5">
    <source>
        <dbReference type="EMBL" id="ABQ71535.1"/>
    </source>
</evidence>
<evidence type="ECO:0000313" key="6">
    <source>
        <dbReference type="Proteomes" id="UP000001989"/>
    </source>
</evidence>
<dbReference type="PANTHER" id="PTHR30050">
    <property type="entry name" value="CHROMOSOMAL REPLICATION INITIATOR PROTEIN DNAA"/>
    <property type="match status" value="1"/>
</dbReference>
<dbReference type="Proteomes" id="UP000001989">
    <property type="component" value="Plasmid pSWIT02"/>
</dbReference>
<dbReference type="PIRSF" id="PIRSF003073">
    <property type="entry name" value="DNAC_TnpB_IstB"/>
    <property type="match status" value="1"/>
</dbReference>
<dbReference type="InterPro" id="IPR003593">
    <property type="entry name" value="AAA+_ATPase"/>
</dbReference>
<keyword evidence="3 5" id="KW-0067">ATP-binding</keyword>
<dbReference type="GO" id="GO:0005524">
    <property type="term" value="F:ATP binding"/>
    <property type="evidence" value="ECO:0007669"/>
    <property type="project" value="UniProtKB-KW"/>
</dbReference>
<sequence length="271" mass="29877">MAEIDHEALVAMLDRLKLSAIRDQLDTLLDEAARSKMTLREALAFFVSREIARRDERRISMASKLAQFPFVREIDGFEFDAQPSLDPGQIRELATCRWIAHGDTTLLLGPPGTGKTHLAVALGREAIRQNYSVQFVTAATLVAMLAKAHDDGSLDKQLTQLARPKLLIIDELGYLPFEANAAHLFFQLVSRRYEKGSILITSNRSVGEWGGVFGDPVVATAILDRLLHHSTVITIRGDSYRVSGVWRPPCAAPISRDDCRSLSGVAGVGRD</sequence>
<gene>
    <name evidence="5" type="ordered locus">Swit_4914</name>
</gene>
<keyword evidence="6" id="KW-1185">Reference proteome</keyword>
<dbReference type="CDD" id="cd00009">
    <property type="entry name" value="AAA"/>
    <property type="match status" value="1"/>
</dbReference>
<dbReference type="InterPro" id="IPR047661">
    <property type="entry name" value="IstB"/>
</dbReference>
<comment type="similarity">
    <text evidence="1">Belongs to the IS21/IS1162 putative ATP-binding protein family.</text>
</comment>
<dbReference type="KEGG" id="swi:Swit_4914"/>
<dbReference type="InterPro" id="IPR027417">
    <property type="entry name" value="P-loop_NTPase"/>
</dbReference>